<evidence type="ECO:0000259" key="8">
    <source>
        <dbReference type="Pfam" id="PF13359"/>
    </source>
</evidence>
<dbReference type="Proteomes" id="UP000321947">
    <property type="component" value="Unassembled WGS sequence"/>
</dbReference>
<dbReference type="PANTHER" id="PTHR22930:SF251">
    <property type="entry name" value="DDE TNP4 DOMAIN-CONTAINING PROTEIN"/>
    <property type="match status" value="1"/>
</dbReference>
<dbReference type="Pfam" id="PF13359">
    <property type="entry name" value="DDE_Tnp_4"/>
    <property type="match status" value="1"/>
</dbReference>
<comment type="cofactor">
    <cofactor evidence="1">
        <name>a divalent metal cation</name>
        <dbReference type="ChEBI" id="CHEBI:60240"/>
    </cofactor>
</comment>
<evidence type="ECO:0000256" key="7">
    <source>
        <dbReference type="ARBA" id="ARBA00023242"/>
    </source>
</evidence>
<evidence type="ECO:0000313" key="10">
    <source>
        <dbReference type="Proteomes" id="UP000321947"/>
    </source>
</evidence>
<proteinExistence type="inferred from homology"/>
<dbReference type="GO" id="GO:0046872">
    <property type="term" value="F:metal ion binding"/>
    <property type="evidence" value="ECO:0007669"/>
    <property type="project" value="UniProtKB-KW"/>
</dbReference>
<evidence type="ECO:0000313" key="9">
    <source>
        <dbReference type="EMBL" id="TYK05743.1"/>
    </source>
</evidence>
<dbReference type="GO" id="GO:0004518">
    <property type="term" value="F:nuclease activity"/>
    <property type="evidence" value="ECO:0007669"/>
    <property type="project" value="UniProtKB-KW"/>
</dbReference>
<feature type="domain" description="DDE Tnp4" evidence="8">
    <location>
        <begin position="47"/>
        <end position="136"/>
    </location>
</feature>
<dbReference type="InterPro" id="IPR027806">
    <property type="entry name" value="HARBI1_dom"/>
</dbReference>
<dbReference type="InterPro" id="IPR045249">
    <property type="entry name" value="HARBI1-like"/>
</dbReference>
<dbReference type="PANTHER" id="PTHR22930">
    <property type="match status" value="1"/>
</dbReference>
<comment type="similarity">
    <text evidence="3">Belongs to the HARBI1 family.</text>
</comment>
<reference evidence="9 10" key="1">
    <citation type="submission" date="2019-08" db="EMBL/GenBank/DDBJ databases">
        <title>Draft genome sequences of two oriental melons (Cucumis melo L. var makuwa).</title>
        <authorList>
            <person name="Kwon S.-Y."/>
        </authorList>
    </citation>
    <scope>NUCLEOTIDE SEQUENCE [LARGE SCALE GENOMIC DNA]</scope>
    <source>
        <strain evidence="10">cv. Chang Bougi</strain>
        <tissue evidence="9">Leaf</tissue>
    </source>
</reference>
<dbReference type="GO" id="GO:0016787">
    <property type="term" value="F:hydrolase activity"/>
    <property type="evidence" value="ECO:0007669"/>
    <property type="project" value="UniProtKB-KW"/>
</dbReference>
<dbReference type="EMBL" id="SSTD01013776">
    <property type="protein sequence ID" value="TYK05743.1"/>
    <property type="molecule type" value="Genomic_DNA"/>
</dbReference>
<evidence type="ECO:0000256" key="5">
    <source>
        <dbReference type="ARBA" id="ARBA00022723"/>
    </source>
</evidence>
<dbReference type="GO" id="GO:0005634">
    <property type="term" value="C:nucleus"/>
    <property type="evidence" value="ECO:0007669"/>
    <property type="project" value="UniProtKB-SubCell"/>
</dbReference>
<name>A0A5D3C1C7_CUCMM</name>
<accession>A0A5D3C1C7</accession>
<comment type="subcellular location">
    <subcellularLocation>
        <location evidence="2">Nucleus</location>
    </subcellularLocation>
</comment>
<keyword evidence="6" id="KW-0378">Hydrolase</keyword>
<dbReference type="AlphaFoldDB" id="A0A5D3C1C7"/>
<gene>
    <name evidence="9" type="ORF">E5676_scaffold98G002310</name>
</gene>
<evidence type="ECO:0000256" key="3">
    <source>
        <dbReference type="ARBA" id="ARBA00006958"/>
    </source>
</evidence>
<organism evidence="9 10">
    <name type="scientific">Cucumis melo var. makuwa</name>
    <name type="common">Oriental melon</name>
    <dbReference type="NCBI Taxonomy" id="1194695"/>
    <lineage>
        <taxon>Eukaryota</taxon>
        <taxon>Viridiplantae</taxon>
        <taxon>Streptophyta</taxon>
        <taxon>Embryophyta</taxon>
        <taxon>Tracheophyta</taxon>
        <taxon>Spermatophyta</taxon>
        <taxon>Magnoliopsida</taxon>
        <taxon>eudicotyledons</taxon>
        <taxon>Gunneridae</taxon>
        <taxon>Pentapetalae</taxon>
        <taxon>rosids</taxon>
        <taxon>fabids</taxon>
        <taxon>Cucurbitales</taxon>
        <taxon>Cucurbitaceae</taxon>
        <taxon>Benincaseae</taxon>
        <taxon>Cucumis</taxon>
    </lineage>
</organism>
<comment type="caution">
    <text evidence="9">The sequence shown here is derived from an EMBL/GenBank/DDBJ whole genome shotgun (WGS) entry which is preliminary data.</text>
</comment>
<evidence type="ECO:0000256" key="1">
    <source>
        <dbReference type="ARBA" id="ARBA00001968"/>
    </source>
</evidence>
<keyword evidence="5" id="KW-0479">Metal-binding</keyword>
<sequence>MSSSVGKDLQQTRGFYRMPLHDKMDSKCQRVSTIFHETTPFCTYIFKAHKALVFVIGYYYLCDAGYPNTEEFLASYRGQLYHLQEWRGAENASTNAKEYFNMKFSSAKNVIECAFHVLKGRWAILRGKSKMTNCDDIDDVDEGDSMYATTTVAEDINMATSSCVPKHVWTKNEEDIIVECLVELVSTGDGNLTMVRSDQVTFWLGYLVQLLHLATKELFNKLFPYYDELAYVFGCDRATGRFAETFADVGSNELVGYKGFDMSNGNEEFPSV</sequence>
<keyword evidence="4" id="KW-0540">Nuclease</keyword>
<protein>
    <submittedName>
        <fullName evidence="9">Retrotransposon protein</fullName>
    </submittedName>
</protein>
<evidence type="ECO:0000256" key="6">
    <source>
        <dbReference type="ARBA" id="ARBA00022801"/>
    </source>
</evidence>
<keyword evidence="7" id="KW-0539">Nucleus</keyword>
<evidence type="ECO:0000256" key="4">
    <source>
        <dbReference type="ARBA" id="ARBA00022722"/>
    </source>
</evidence>
<evidence type="ECO:0000256" key="2">
    <source>
        <dbReference type="ARBA" id="ARBA00004123"/>
    </source>
</evidence>